<protein>
    <submittedName>
        <fullName evidence="1">Uncharacterized protein</fullName>
    </submittedName>
</protein>
<organism evidence="1 2">
    <name type="scientific">Iodobacter arcticus</name>
    <dbReference type="NCBI Taxonomy" id="590593"/>
    <lineage>
        <taxon>Bacteria</taxon>
        <taxon>Pseudomonadati</taxon>
        <taxon>Pseudomonadota</taxon>
        <taxon>Betaproteobacteria</taxon>
        <taxon>Neisseriales</taxon>
        <taxon>Chitinibacteraceae</taxon>
        <taxon>Iodobacter</taxon>
    </lineage>
</organism>
<reference evidence="2" key="1">
    <citation type="journal article" date="2019" name="Int. J. Syst. Evol. Microbiol.">
        <title>The Global Catalogue of Microorganisms (GCM) 10K type strain sequencing project: providing services to taxonomists for standard genome sequencing and annotation.</title>
        <authorList>
            <consortium name="The Broad Institute Genomics Platform"/>
            <consortium name="The Broad Institute Genome Sequencing Center for Infectious Disease"/>
            <person name="Wu L."/>
            <person name="Ma J."/>
        </authorList>
    </citation>
    <scope>NUCLEOTIDE SEQUENCE [LARGE SCALE GENOMIC DNA]</scope>
    <source>
        <strain evidence="2">CCUG 62945</strain>
    </source>
</reference>
<dbReference type="RefSeq" id="WP_380188050.1">
    <property type="nucleotide sequence ID" value="NZ_JBHTBQ010000018.1"/>
</dbReference>
<dbReference type="Proteomes" id="UP001596473">
    <property type="component" value="Unassembled WGS sequence"/>
</dbReference>
<name>A0ABW2R333_9NEIS</name>
<comment type="caution">
    <text evidence="1">The sequence shown here is derived from an EMBL/GenBank/DDBJ whole genome shotgun (WGS) entry which is preliminary data.</text>
</comment>
<evidence type="ECO:0000313" key="2">
    <source>
        <dbReference type="Proteomes" id="UP001596473"/>
    </source>
</evidence>
<accession>A0ABW2R333</accession>
<dbReference type="EMBL" id="JBHTBQ010000018">
    <property type="protein sequence ID" value="MFC7420435.1"/>
    <property type="molecule type" value="Genomic_DNA"/>
</dbReference>
<proteinExistence type="predicted"/>
<evidence type="ECO:0000313" key="1">
    <source>
        <dbReference type="EMBL" id="MFC7420435.1"/>
    </source>
</evidence>
<gene>
    <name evidence="1" type="ORF">ACFQNF_11195</name>
</gene>
<keyword evidence="2" id="KW-1185">Reference proteome</keyword>
<sequence length="58" mass="6295">MTKSLQVKTDARRRPVTAKALLRAIASSTAIETGQNIQQLGKKLTQLSGKFASLKLAR</sequence>